<protein>
    <submittedName>
        <fullName evidence="1">Uncharacterized protein</fullName>
    </submittedName>
</protein>
<accession>A0A9W8JGE2</accession>
<name>A0A9W8JGE2_9AGAR</name>
<comment type="caution">
    <text evidence="1">The sequence shown here is derived from an EMBL/GenBank/DDBJ whole genome shotgun (WGS) entry which is preliminary data.</text>
</comment>
<dbReference type="Proteomes" id="UP001140091">
    <property type="component" value="Unassembled WGS sequence"/>
</dbReference>
<keyword evidence="2" id="KW-1185">Reference proteome</keyword>
<sequence length="374" mass="41575">MSPPPRVDPSSSPSVTPNQMARLAGYAAFWTFSAWIIGKTDIRIPIATQIQDFLPDLLYAVQACQQAFENEVRLKDSFNAISNQAMESPPSKPGSFIVVDCKGTLLAWHIRDTISLRLQKIAQSATLKLNDRAPELLQNGSPGLPTTWYNKTPDGSTTANLPPGSIGIAPLCMEDQDAPTPSPDLLAKPDAVEEYLEAMLPIAYILYAVSAIIHPAIGHRQRSLLKLVNMNPIKERETMNRFLPRWGFPFPYMNLVQNCGFPRDFVHHGDLSDWSMEAHLGDFTGGRMRYTHLPLSVEAPAGTITAQVSQCLDYQVTPATGNRFILSLQADPSLCKYFRLETTTKMRMVDDTKQARDPPDSVVSLQTPEFVWTK</sequence>
<reference evidence="1" key="1">
    <citation type="submission" date="2022-06" db="EMBL/GenBank/DDBJ databases">
        <title>Genome Sequence of Candolleomyces eurysporus.</title>
        <authorList>
            <person name="Buettner E."/>
        </authorList>
    </citation>
    <scope>NUCLEOTIDE SEQUENCE</scope>
    <source>
        <strain evidence="1">VTCC 930004</strain>
    </source>
</reference>
<organism evidence="1 2">
    <name type="scientific">Candolleomyces eurysporus</name>
    <dbReference type="NCBI Taxonomy" id="2828524"/>
    <lineage>
        <taxon>Eukaryota</taxon>
        <taxon>Fungi</taxon>
        <taxon>Dikarya</taxon>
        <taxon>Basidiomycota</taxon>
        <taxon>Agaricomycotina</taxon>
        <taxon>Agaricomycetes</taxon>
        <taxon>Agaricomycetidae</taxon>
        <taxon>Agaricales</taxon>
        <taxon>Agaricineae</taxon>
        <taxon>Psathyrellaceae</taxon>
        <taxon>Candolleomyces</taxon>
    </lineage>
</organism>
<feature type="non-terminal residue" evidence="1">
    <location>
        <position position="1"/>
    </location>
</feature>
<evidence type="ECO:0000313" key="2">
    <source>
        <dbReference type="Proteomes" id="UP001140091"/>
    </source>
</evidence>
<dbReference type="AlphaFoldDB" id="A0A9W8JGE2"/>
<dbReference type="EMBL" id="JANBPK010000638">
    <property type="protein sequence ID" value="KAJ2935291.1"/>
    <property type="molecule type" value="Genomic_DNA"/>
</dbReference>
<proteinExistence type="predicted"/>
<evidence type="ECO:0000313" key="1">
    <source>
        <dbReference type="EMBL" id="KAJ2935291.1"/>
    </source>
</evidence>
<gene>
    <name evidence="1" type="ORF">H1R20_g1804</name>
</gene>
<dbReference type="OrthoDB" id="3099697at2759"/>